<proteinExistence type="predicted"/>
<keyword evidence="1" id="KW-0809">Transit peptide</keyword>
<dbReference type="Proteomes" id="UP000295701">
    <property type="component" value="Unassembled WGS sequence"/>
</dbReference>
<keyword evidence="4" id="KW-1185">Reference proteome</keyword>
<organism evidence="3 4">
    <name type="scientific">Palleronia sediminis</name>
    <dbReference type="NCBI Taxonomy" id="2547833"/>
    <lineage>
        <taxon>Bacteria</taxon>
        <taxon>Pseudomonadati</taxon>
        <taxon>Pseudomonadota</taxon>
        <taxon>Alphaproteobacteria</taxon>
        <taxon>Rhodobacterales</taxon>
        <taxon>Roseobacteraceae</taxon>
        <taxon>Palleronia</taxon>
    </lineage>
</organism>
<dbReference type="InterPro" id="IPR045179">
    <property type="entry name" value="YgfZ/GcvT"/>
</dbReference>
<dbReference type="AlphaFoldDB" id="A0A4R6ANZ1"/>
<dbReference type="NCBIfam" id="TIGR03317">
    <property type="entry name" value="ygfZ_signature"/>
    <property type="match status" value="1"/>
</dbReference>
<dbReference type="OrthoDB" id="9796287at2"/>
<protein>
    <submittedName>
        <fullName evidence="3">Folate-binding protein</fullName>
    </submittedName>
</protein>
<evidence type="ECO:0000256" key="1">
    <source>
        <dbReference type="ARBA" id="ARBA00022946"/>
    </source>
</evidence>
<gene>
    <name evidence="3" type="ORF">E2L08_02230</name>
</gene>
<accession>A0A4R6ANZ1</accession>
<dbReference type="Gene3D" id="3.30.1360.120">
    <property type="entry name" value="Probable tRNA modification gtpase trme, domain 1"/>
    <property type="match status" value="2"/>
</dbReference>
<dbReference type="EMBL" id="SNAA01000001">
    <property type="protein sequence ID" value="TDL84308.1"/>
    <property type="molecule type" value="Genomic_DNA"/>
</dbReference>
<evidence type="ECO:0000313" key="4">
    <source>
        <dbReference type="Proteomes" id="UP000295701"/>
    </source>
</evidence>
<dbReference type="PANTHER" id="PTHR22602">
    <property type="entry name" value="TRANSFERASE CAF17, MITOCHONDRIAL-RELATED"/>
    <property type="match status" value="1"/>
</dbReference>
<evidence type="ECO:0000259" key="2">
    <source>
        <dbReference type="Pfam" id="PF25455"/>
    </source>
</evidence>
<dbReference type="SUPFAM" id="SSF103025">
    <property type="entry name" value="Folate-binding domain"/>
    <property type="match status" value="1"/>
</dbReference>
<dbReference type="InterPro" id="IPR027266">
    <property type="entry name" value="TrmE/GcvT-like"/>
</dbReference>
<dbReference type="Pfam" id="PF25455">
    <property type="entry name" value="Beta-barrel_CAF17_C"/>
    <property type="match status" value="1"/>
</dbReference>
<comment type="caution">
    <text evidence="3">The sequence shown here is derived from an EMBL/GenBank/DDBJ whole genome shotgun (WGS) entry which is preliminary data.</text>
</comment>
<dbReference type="GO" id="GO:0016226">
    <property type="term" value="P:iron-sulfur cluster assembly"/>
    <property type="evidence" value="ECO:0007669"/>
    <property type="project" value="TreeGrafter"/>
</dbReference>
<dbReference type="InterPro" id="IPR057460">
    <property type="entry name" value="CAF17_C"/>
</dbReference>
<feature type="domain" description="CAF17 C-terminal" evidence="2">
    <location>
        <begin position="189"/>
        <end position="248"/>
    </location>
</feature>
<reference evidence="3 4" key="1">
    <citation type="submission" date="2019-03" db="EMBL/GenBank/DDBJ databases">
        <title>Primorskyibacter sp. SS33 isolated from sediments.</title>
        <authorList>
            <person name="Xunke S."/>
        </authorList>
    </citation>
    <scope>NUCLEOTIDE SEQUENCE [LARGE SCALE GENOMIC DNA]</scope>
    <source>
        <strain evidence="3 4">SS33</strain>
    </source>
</reference>
<dbReference type="RefSeq" id="WP_133395407.1">
    <property type="nucleotide sequence ID" value="NZ_SNAA01000001.1"/>
</dbReference>
<name>A0A4R6ANZ1_9RHOB</name>
<sequence length="252" mass="27122">MTDPRRIIALSGPERVDFLQDLVTNDIRRSEGLTYAALLTPQGKYLADFFVAHDGAGDDGRLLIDVAASQADGLLARLNMYKLRRKVEIAAIDLGLGRGLGPAPEGAHADPRHPDMGWRAIGGRDGAEPVDWDALRVRLGIPQAGIELIAGESFILELGFERLNGVDYRKGCFVGQEIVARMHHKTELRKGLVRVALSGDAAPGTTITAEGRPAGTLHTVSGDRALAYLRFDRADGPLDAGGVELSLEEKLI</sequence>
<dbReference type="InterPro" id="IPR017703">
    <property type="entry name" value="YgfZ/GCV_T_CS"/>
</dbReference>
<dbReference type="PANTHER" id="PTHR22602:SF0">
    <property type="entry name" value="TRANSFERASE CAF17, MITOCHONDRIAL-RELATED"/>
    <property type="match status" value="1"/>
</dbReference>
<evidence type="ECO:0000313" key="3">
    <source>
        <dbReference type="EMBL" id="TDL84308.1"/>
    </source>
</evidence>